<keyword evidence="1" id="KW-0732">Signal</keyword>
<sequence length="363" mass="38303">MRLSVLILALASVAAAAPSCQPRGQVRYLGRVNPATKELSWPSTGVSFAFTGTSATIGITAVSGTNSADLIIDDGEPVLLSNFVAGTPISTPTLPRGNHTVVLRRRSEPAYGSMSLGDITTDGHLLPAPAAPKRQIEIIGDSITVGYGLDGTHPCTNTAELENSPKTYGALAANSLGADYSIIAWSGKGLVRNIASATPDTSPVMPQLYTRYGAEDADNSYPFPASWSPDAVVINLGTNDFSYIAWDASGQPYNARATLNMTQYVDGMVQFVRNIEKHYPAAHFFLVSSPMLNDGWPTTADAQKTTQVNALKEAVARLGAAKAHFVDWPSQGAEVGCDYHPNAATNAAFSATLAEVIAGVLDW</sequence>
<dbReference type="InterPro" id="IPR037461">
    <property type="entry name" value="CtCE2-like_dom"/>
</dbReference>
<dbReference type="CDD" id="cd01831">
    <property type="entry name" value="Endoglucanase_E_like"/>
    <property type="match status" value="1"/>
</dbReference>
<dbReference type="Gene3D" id="3.40.50.1110">
    <property type="entry name" value="SGNH hydrolase"/>
    <property type="match status" value="1"/>
</dbReference>
<reference evidence="4" key="2">
    <citation type="submission" date="2023-05" db="EMBL/GenBank/DDBJ databases">
        <authorList>
            <consortium name="Lawrence Berkeley National Laboratory"/>
            <person name="Steindorff A."/>
            <person name="Hensen N."/>
            <person name="Bonometti L."/>
            <person name="Westerberg I."/>
            <person name="Brannstrom I.O."/>
            <person name="Guillou S."/>
            <person name="Cros-Aarteil S."/>
            <person name="Calhoun S."/>
            <person name="Haridas S."/>
            <person name="Kuo A."/>
            <person name="Mondo S."/>
            <person name="Pangilinan J."/>
            <person name="Riley R."/>
            <person name="Labutti K."/>
            <person name="Andreopoulos B."/>
            <person name="Lipzen A."/>
            <person name="Chen C."/>
            <person name="Yanf M."/>
            <person name="Daum C."/>
            <person name="Ng V."/>
            <person name="Clum A."/>
            <person name="Ohm R."/>
            <person name="Martin F."/>
            <person name="Silar P."/>
            <person name="Natvig D."/>
            <person name="Lalanne C."/>
            <person name="Gautier V."/>
            <person name="Ament-Velasquez S.L."/>
            <person name="Kruys A."/>
            <person name="Hutchinson M.I."/>
            <person name="Powell A.J."/>
            <person name="Barry K."/>
            <person name="Miller A.N."/>
            <person name="Grigoriev I.V."/>
            <person name="Debuchy R."/>
            <person name="Gladieux P."/>
            <person name="Thoren M.H."/>
            <person name="Johannesson H."/>
        </authorList>
    </citation>
    <scope>NUCLEOTIDE SEQUENCE</scope>
    <source>
        <strain evidence="4">CBS 731.68</strain>
    </source>
</reference>
<accession>A0AAN6U188</accession>
<dbReference type="Pfam" id="PF13472">
    <property type="entry name" value="Lipase_GDSL_2"/>
    <property type="match status" value="1"/>
</dbReference>
<dbReference type="InterPro" id="IPR040794">
    <property type="entry name" value="CE2_N"/>
</dbReference>
<dbReference type="Gene3D" id="2.60.120.260">
    <property type="entry name" value="Galactose-binding domain-like"/>
    <property type="match status" value="1"/>
</dbReference>
<comment type="caution">
    <text evidence="4">The sequence shown here is derived from an EMBL/GenBank/DDBJ whole genome shotgun (WGS) entry which is preliminary data.</text>
</comment>
<dbReference type="EMBL" id="MU853227">
    <property type="protein sequence ID" value="KAK4124090.1"/>
    <property type="molecule type" value="Genomic_DNA"/>
</dbReference>
<organism evidence="4 5">
    <name type="scientific">Parathielavia appendiculata</name>
    <dbReference type="NCBI Taxonomy" id="2587402"/>
    <lineage>
        <taxon>Eukaryota</taxon>
        <taxon>Fungi</taxon>
        <taxon>Dikarya</taxon>
        <taxon>Ascomycota</taxon>
        <taxon>Pezizomycotina</taxon>
        <taxon>Sordariomycetes</taxon>
        <taxon>Sordariomycetidae</taxon>
        <taxon>Sordariales</taxon>
        <taxon>Chaetomiaceae</taxon>
        <taxon>Parathielavia</taxon>
    </lineage>
</organism>
<feature type="signal peptide" evidence="1">
    <location>
        <begin position="1"/>
        <end position="16"/>
    </location>
</feature>
<dbReference type="SUPFAM" id="SSF52266">
    <property type="entry name" value="SGNH hydrolase"/>
    <property type="match status" value="1"/>
</dbReference>
<reference evidence="4" key="1">
    <citation type="journal article" date="2023" name="Mol. Phylogenet. Evol.">
        <title>Genome-scale phylogeny and comparative genomics of the fungal order Sordariales.</title>
        <authorList>
            <person name="Hensen N."/>
            <person name="Bonometti L."/>
            <person name="Westerberg I."/>
            <person name="Brannstrom I.O."/>
            <person name="Guillou S."/>
            <person name="Cros-Aarteil S."/>
            <person name="Calhoun S."/>
            <person name="Haridas S."/>
            <person name="Kuo A."/>
            <person name="Mondo S."/>
            <person name="Pangilinan J."/>
            <person name="Riley R."/>
            <person name="LaButti K."/>
            <person name="Andreopoulos B."/>
            <person name="Lipzen A."/>
            <person name="Chen C."/>
            <person name="Yan M."/>
            <person name="Daum C."/>
            <person name="Ng V."/>
            <person name="Clum A."/>
            <person name="Steindorff A."/>
            <person name="Ohm R.A."/>
            <person name="Martin F."/>
            <person name="Silar P."/>
            <person name="Natvig D.O."/>
            <person name="Lalanne C."/>
            <person name="Gautier V."/>
            <person name="Ament-Velasquez S.L."/>
            <person name="Kruys A."/>
            <person name="Hutchinson M.I."/>
            <person name="Powell A.J."/>
            <person name="Barry K."/>
            <person name="Miller A.N."/>
            <person name="Grigoriev I.V."/>
            <person name="Debuchy R."/>
            <person name="Gladieux P."/>
            <person name="Hiltunen Thoren M."/>
            <person name="Johannesson H."/>
        </authorList>
    </citation>
    <scope>NUCLEOTIDE SEQUENCE</scope>
    <source>
        <strain evidence="4">CBS 731.68</strain>
    </source>
</reference>
<protein>
    <submittedName>
        <fullName evidence="4">Carbohydrate esterase family 2 protein</fullName>
    </submittedName>
</protein>
<evidence type="ECO:0000256" key="1">
    <source>
        <dbReference type="SAM" id="SignalP"/>
    </source>
</evidence>
<dbReference type="InterPro" id="IPR036514">
    <property type="entry name" value="SGNH_hydro_sf"/>
</dbReference>
<evidence type="ECO:0000259" key="3">
    <source>
        <dbReference type="Pfam" id="PF17996"/>
    </source>
</evidence>
<evidence type="ECO:0000313" key="5">
    <source>
        <dbReference type="Proteomes" id="UP001302602"/>
    </source>
</evidence>
<evidence type="ECO:0000313" key="4">
    <source>
        <dbReference type="EMBL" id="KAK4124090.1"/>
    </source>
</evidence>
<keyword evidence="5" id="KW-1185">Reference proteome</keyword>
<dbReference type="RefSeq" id="XP_062647861.1">
    <property type="nucleotide sequence ID" value="XM_062787088.1"/>
</dbReference>
<dbReference type="GeneID" id="87823858"/>
<feature type="domain" description="SGNH hydrolase-type esterase" evidence="2">
    <location>
        <begin position="139"/>
        <end position="347"/>
    </location>
</feature>
<dbReference type="AlphaFoldDB" id="A0AAN6U188"/>
<feature type="chain" id="PRO_5042921777" evidence="1">
    <location>
        <begin position="17"/>
        <end position="363"/>
    </location>
</feature>
<feature type="domain" description="Carbohydrate esterase 2 N-terminal" evidence="3">
    <location>
        <begin position="28"/>
        <end position="129"/>
    </location>
</feature>
<gene>
    <name evidence="4" type="ORF">N657DRAFT_376447</name>
</gene>
<dbReference type="GO" id="GO:0052689">
    <property type="term" value="F:carboxylic ester hydrolase activity"/>
    <property type="evidence" value="ECO:0007669"/>
    <property type="project" value="InterPro"/>
</dbReference>
<dbReference type="PANTHER" id="PTHR37834">
    <property type="entry name" value="GDSL-LIKE LIPASE/ACYLHYDROLASE DOMAIN PROTEIN (AFU_ORTHOLOGUE AFUA_2G00620)"/>
    <property type="match status" value="1"/>
</dbReference>
<proteinExistence type="predicted"/>
<name>A0AAN6U188_9PEZI</name>
<dbReference type="PANTHER" id="PTHR37834:SF2">
    <property type="entry name" value="ESTERASE, SGNH HYDROLASE-TYPE"/>
    <property type="match status" value="1"/>
</dbReference>
<dbReference type="InterPro" id="IPR052762">
    <property type="entry name" value="PCW_deacetylase/CE"/>
</dbReference>
<evidence type="ECO:0000259" key="2">
    <source>
        <dbReference type="Pfam" id="PF13472"/>
    </source>
</evidence>
<dbReference type="Pfam" id="PF17996">
    <property type="entry name" value="CE2_N"/>
    <property type="match status" value="1"/>
</dbReference>
<dbReference type="InterPro" id="IPR013830">
    <property type="entry name" value="SGNH_hydro"/>
</dbReference>
<dbReference type="Proteomes" id="UP001302602">
    <property type="component" value="Unassembled WGS sequence"/>
</dbReference>